<feature type="domain" description="N-acetyltransferase" evidence="1">
    <location>
        <begin position="2"/>
        <end position="149"/>
    </location>
</feature>
<dbReference type="Gene3D" id="3.40.630.30">
    <property type="match status" value="1"/>
</dbReference>
<organism evidence="2 3">
    <name type="scientific">Listeria floridensis FSL S10-1187</name>
    <dbReference type="NCBI Taxonomy" id="1265817"/>
    <lineage>
        <taxon>Bacteria</taxon>
        <taxon>Bacillati</taxon>
        <taxon>Bacillota</taxon>
        <taxon>Bacilli</taxon>
        <taxon>Bacillales</taxon>
        <taxon>Listeriaceae</taxon>
        <taxon>Listeria</taxon>
    </lineage>
</organism>
<evidence type="ECO:0000313" key="2">
    <source>
        <dbReference type="EMBL" id="EUJ29710.1"/>
    </source>
</evidence>
<dbReference type="RefSeq" id="WP_036097757.1">
    <property type="nucleotide sequence ID" value="NZ_AODF01000025.1"/>
</dbReference>
<dbReference type="PROSITE" id="PS51186">
    <property type="entry name" value="GNAT"/>
    <property type="match status" value="1"/>
</dbReference>
<proteinExistence type="predicted"/>
<dbReference type="EMBL" id="AODF01000025">
    <property type="protein sequence ID" value="EUJ29710.1"/>
    <property type="molecule type" value="Genomic_DNA"/>
</dbReference>
<evidence type="ECO:0000313" key="3">
    <source>
        <dbReference type="Proteomes" id="UP000019249"/>
    </source>
</evidence>
<reference evidence="2 3" key="1">
    <citation type="journal article" date="2014" name="Int. J. Syst. Evol. Microbiol.">
        <title>Listeria floridensis sp. nov., Listeria aquatica sp. nov., Listeria cornellensis sp. nov., Listeria riparia sp. nov. and Listeria grandensis sp. nov., from agricultural and natural environments.</title>
        <authorList>
            <person name="den Bakker H.C."/>
            <person name="Warchocki S."/>
            <person name="Wright E.M."/>
            <person name="Allred A.F."/>
            <person name="Ahlstrom C."/>
            <person name="Manuel C.S."/>
            <person name="Stasiewicz M.J."/>
            <person name="Burrell A."/>
            <person name="Roof S."/>
            <person name="Strawn L."/>
            <person name="Fortes E.D."/>
            <person name="Nightingale K.K."/>
            <person name="Kephart D."/>
            <person name="Wiedmann M."/>
        </authorList>
    </citation>
    <scope>NUCLEOTIDE SEQUENCE [LARGE SCALE GENOMIC DNA]</scope>
    <source>
        <strain evidence="2 3">FSL S10-1187</strain>
    </source>
</reference>
<gene>
    <name evidence="2" type="ORF">MFLO_10955</name>
</gene>
<keyword evidence="3" id="KW-1185">Reference proteome</keyword>
<dbReference type="CDD" id="cd04301">
    <property type="entry name" value="NAT_SF"/>
    <property type="match status" value="1"/>
</dbReference>
<sequence>MITLKKFTEVDNKTIMQAWAESFADYLVKMQLSEEAFFGRMEEFSLDPNLSSVAFAGDRPVGFSAFGRMDGFSWCGGLGVIPDFRGEGASVLLMDEMVREAAGTKFKLEVITENERALKFYLRYGFEVINELFFLEGKLDAIPDEWQEEPYKLSDDPLKTPWQNLAKFNPQKTGSRFSLGENKSFVLKYQLSERGVEVAELELADGTNLSDALAALAFRFGTGTGLFLNNCPLSESVKAEFLASGFSKRISQLQMVKSC</sequence>
<name>A0ABN0RDT9_9LIST</name>
<evidence type="ECO:0000259" key="1">
    <source>
        <dbReference type="PROSITE" id="PS51186"/>
    </source>
</evidence>
<dbReference type="InterPro" id="IPR016181">
    <property type="entry name" value="Acyl_CoA_acyltransferase"/>
</dbReference>
<comment type="caution">
    <text evidence="2">The sequence shown here is derived from an EMBL/GenBank/DDBJ whole genome shotgun (WGS) entry which is preliminary data.</text>
</comment>
<dbReference type="Proteomes" id="UP000019249">
    <property type="component" value="Unassembled WGS sequence"/>
</dbReference>
<dbReference type="Pfam" id="PF00583">
    <property type="entry name" value="Acetyltransf_1"/>
    <property type="match status" value="1"/>
</dbReference>
<dbReference type="InterPro" id="IPR000182">
    <property type="entry name" value="GNAT_dom"/>
</dbReference>
<accession>A0ABN0RDT9</accession>
<dbReference type="SUPFAM" id="SSF55729">
    <property type="entry name" value="Acyl-CoA N-acyltransferases (Nat)"/>
    <property type="match status" value="1"/>
</dbReference>
<protein>
    <submittedName>
        <fullName evidence="2">Acetyltransferase</fullName>
    </submittedName>
</protein>